<dbReference type="UniPathway" id="UPA00094"/>
<evidence type="ECO:0000259" key="23">
    <source>
        <dbReference type="Pfam" id="PF00122"/>
    </source>
</evidence>
<keyword evidence="8 17" id="KW-0256">Endoplasmic reticulum</keyword>
<keyword evidence="14 17" id="KW-0472">Membrane</keyword>
<dbReference type="InterPro" id="IPR008250">
    <property type="entry name" value="ATPase_P-typ_transduc_dom_A_sf"/>
</dbReference>
<evidence type="ECO:0000256" key="19">
    <source>
        <dbReference type="PIRSR" id="PIRSR606539-2"/>
    </source>
</evidence>
<keyword evidence="17" id="KW-0444">Lipid biosynthesis</keyword>
<dbReference type="Gene3D" id="3.40.50.1000">
    <property type="entry name" value="HAD superfamily/HAD-like"/>
    <property type="match status" value="1"/>
</dbReference>
<evidence type="ECO:0000256" key="8">
    <source>
        <dbReference type="ARBA" id="ARBA00022824"/>
    </source>
</evidence>
<feature type="binding site" evidence="20">
    <location>
        <position position="912"/>
    </location>
    <ligand>
        <name>Mg(2+)</name>
        <dbReference type="ChEBI" id="CHEBI:18420"/>
    </ligand>
</feature>
<dbReference type="PROSITE" id="PS00061">
    <property type="entry name" value="ADH_SHORT"/>
    <property type="match status" value="1"/>
</dbReference>
<dbReference type="InterPro" id="IPR032630">
    <property type="entry name" value="P_typ_ATPase_c"/>
</dbReference>
<keyword evidence="6 20" id="KW-0479">Metal-binding</keyword>
<feature type="binding site" evidence="19">
    <location>
        <position position="1178"/>
    </location>
    <ligand>
        <name>ATP</name>
        <dbReference type="ChEBI" id="CHEBI:30616"/>
    </ligand>
</feature>
<feature type="binding site" evidence="19">
    <location>
        <position position="1068"/>
    </location>
    <ligand>
        <name>ATP</name>
        <dbReference type="ChEBI" id="CHEBI:30616"/>
    </ligand>
</feature>
<feature type="binding site" evidence="20">
    <location>
        <position position="910"/>
    </location>
    <ligand>
        <name>Mg(2+)</name>
        <dbReference type="ChEBI" id="CHEBI:18420"/>
    </ligand>
</feature>
<dbReference type="PRINTS" id="PR00081">
    <property type="entry name" value="GDHRDH"/>
</dbReference>
<dbReference type="STRING" id="4829.A0A163IPU8"/>
<dbReference type="SUPFAM" id="SSF51735">
    <property type="entry name" value="NAD(P)-binding Rossmann-fold domains"/>
    <property type="match status" value="1"/>
</dbReference>
<dbReference type="Pfam" id="PF13246">
    <property type="entry name" value="Cation_ATPase"/>
    <property type="match status" value="1"/>
</dbReference>
<keyword evidence="17" id="KW-0275">Fatty acid biosynthesis</keyword>
<dbReference type="GO" id="GO:0005789">
    <property type="term" value="C:endoplasmic reticulum membrane"/>
    <property type="evidence" value="ECO:0007669"/>
    <property type="project" value="UniProtKB-SubCell"/>
</dbReference>
<evidence type="ECO:0000256" key="7">
    <source>
        <dbReference type="ARBA" id="ARBA00022741"/>
    </source>
</evidence>
<evidence type="ECO:0000256" key="9">
    <source>
        <dbReference type="ARBA" id="ARBA00022840"/>
    </source>
</evidence>
<evidence type="ECO:0000256" key="11">
    <source>
        <dbReference type="ARBA" id="ARBA00022857"/>
    </source>
</evidence>
<dbReference type="GO" id="GO:0016887">
    <property type="term" value="F:ATP hydrolysis activity"/>
    <property type="evidence" value="ECO:0007669"/>
    <property type="project" value="InterPro"/>
</dbReference>
<organism evidence="26">
    <name type="scientific">Absidia glauca</name>
    <name type="common">Pin mould</name>
    <dbReference type="NCBI Taxonomy" id="4829"/>
    <lineage>
        <taxon>Eukaryota</taxon>
        <taxon>Fungi</taxon>
        <taxon>Fungi incertae sedis</taxon>
        <taxon>Mucoromycota</taxon>
        <taxon>Mucoromycotina</taxon>
        <taxon>Mucoromycetes</taxon>
        <taxon>Mucorales</taxon>
        <taxon>Cunninghamellaceae</taxon>
        <taxon>Absidia</taxon>
    </lineage>
</organism>
<evidence type="ECO:0000256" key="10">
    <source>
        <dbReference type="ARBA" id="ARBA00022842"/>
    </source>
</evidence>
<proteinExistence type="inferred from homology"/>
<keyword evidence="10 20" id="KW-0460">Magnesium</keyword>
<dbReference type="Pfam" id="PF00106">
    <property type="entry name" value="adh_short"/>
    <property type="match status" value="1"/>
</dbReference>
<comment type="catalytic activity">
    <reaction evidence="16">
        <text>a 1,2-diacyl-sn-glycero-3-phosphoethanolamine(out) + ATP + H2O = a 1,2-diacyl-sn-glycero-3-phosphoethanolamine(in) + ADP + phosphate + H(+)</text>
        <dbReference type="Rhea" id="RHEA:66132"/>
        <dbReference type="ChEBI" id="CHEBI:15377"/>
        <dbReference type="ChEBI" id="CHEBI:15378"/>
        <dbReference type="ChEBI" id="CHEBI:30616"/>
        <dbReference type="ChEBI" id="CHEBI:43474"/>
        <dbReference type="ChEBI" id="CHEBI:64612"/>
        <dbReference type="ChEBI" id="CHEBI:456216"/>
    </reaction>
    <physiologicalReaction direction="left-to-right" evidence="16">
        <dbReference type="Rhea" id="RHEA:66133"/>
    </physiologicalReaction>
</comment>
<feature type="transmembrane region" description="Helical" evidence="21">
    <location>
        <begin position="1353"/>
        <end position="1375"/>
    </location>
</feature>
<feature type="binding site" evidence="19">
    <location>
        <position position="1270"/>
    </location>
    <ligand>
        <name>ATP</name>
        <dbReference type="ChEBI" id="CHEBI:30616"/>
    </ligand>
</feature>
<feature type="binding site" evidence="19">
    <location>
        <position position="1269"/>
    </location>
    <ligand>
        <name>ATP</name>
        <dbReference type="ChEBI" id="CHEBI:30616"/>
    </ligand>
</feature>
<evidence type="ECO:0000256" key="22">
    <source>
        <dbReference type="SAM" id="MobiDB-lite"/>
    </source>
</evidence>
<feature type="transmembrane region" description="Helical" evidence="21">
    <location>
        <begin position="822"/>
        <end position="840"/>
    </location>
</feature>
<dbReference type="Gene3D" id="2.70.150.10">
    <property type="entry name" value="Calcium-transporting ATPase, cytoplasmic transduction domain A"/>
    <property type="match status" value="1"/>
</dbReference>
<dbReference type="InterPro" id="IPR003495">
    <property type="entry name" value="CobW/HypB/UreG_nucleotide-bd"/>
</dbReference>
<feature type="transmembrane region" description="Helical" evidence="21">
    <location>
        <begin position="1460"/>
        <end position="1481"/>
    </location>
</feature>
<keyword evidence="7 19" id="KW-0547">Nucleotide-binding</keyword>
<feature type="compositionally biased region" description="Basic and acidic residues" evidence="22">
    <location>
        <begin position="15"/>
        <end position="44"/>
    </location>
</feature>
<dbReference type="InterPro" id="IPR023214">
    <property type="entry name" value="HAD_sf"/>
</dbReference>
<comment type="catalytic activity">
    <reaction evidence="15 21">
        <text>ATP + H2O + phospholipidSide 1 = ADP + phosphate + phospholipidSide 2.</text>
        <dbReference type="EC" id="7.6.2.1"/>
    </reaction>
</comment>
<feature type="transmembrane region" description="Helical" evidence="21">
    <location>
        <begin position="846"/>
        <end position="866"/>
    </location>
</feature>
<dbReference type="Pfam" id="PF00122">
    <property type="entry name" value="E1-E2_ATPase"/>
    <property type="match status" value="1"/>
</dbReference>
<feature type="compositionally biased region" description="Low complexity" evidence="22">
    <location>
        <begin position="576"/>
        <end position="590"/>
    </location>
</feature>
<accession>A0A163IPU8</accession>
<feature type="compositionally biased region" description="Basic and acidic residues" evidence="22">
    <location>
        <begin position="552"/>
        <end position="561"/>
    </location>
</feature>
<dbReference type="Gene3D" id="3.40.1110.10">
    <property type="entry name" value="Calcium-transporting ATPase, cytoplasmic domain N"/>
    <property type="match status" value="1"/>
</dbReference>
<feature type="active site" description="4-aspartylphosphate intermediate" evidence="18">
    <location>
        <position position="910"/>
    </location>
</feature>
<feature type="transmembrane region" description="Helical" evidence="21">
    <location>
        <begin position="1493"/>
        <end position="1511"/>
    </location>
</feature>
<feature type="binding site" evidence="19">
    <location>
        <position position="1044"/>
    </location>
    <ligand>
        <name>ATP</name>
        <dbReference type="ChEBI" id="CHEBI:30616"/>
    </ligand>
</feature>
<dbReference type="FunFam" id="3.40.50.720:FF:000137">
    <property type="entry name" value="Hydroxysteroid (17-beta) dehydrogenase 3"/>
    <property type="match status" value="1"/>
</dbReference>
<evidence type="ECO:0000313" key="26">
    <source>
        <dbReference type="EMBL" id="SAL94750.1"/>
    </source>
</evidence>
<evidence type="ECO:0000256" key="12">
    <source>
        <dbReference type="ARBA" id="ARBA00022967"/>
    </source>
</evidence>
<dbReference type="Gene3D" id="3.40.50.300">
    <property type="entry name" value="P-loop containing nucleotide triphosphate hydrolases"/>
    <property type="match status" value="2"/>
</dbReference>
<evidence type="ECO:0000256" key="13">
    <source>
        <dbReference type="ARBA" id="ARBA00022989"/>
    </source>
</evidence>
<evidence type="ECO:0000256" key="1">
    <source>
        <dbReference type="ARBA" id="ARBA00004141"/>
    </source>
</evidence>
<dbReference type="GO" id="GO:0045703">
    <property type="term" value="F:ketoreductase activity"/>
    <property type="evidence" value="ECO:0007669"/>
    <property type="project" value="UniProtKB-UniRule"/>
</dbReference>
<feature type="domain" description="P-type ATPase A" evidence="23">
    <location>
        <begin position="664"/>
        <end position="799"/>
    </location>
</feature>
<dbReference type="NCBIfam" id="TIGR01494">
    <property type="entry name" value="ATPase_P-type"/>
    <property type="match status" value="2"/>
</dbReference>
<feature type="binding site" evidence="20">
    <location>
        <position position="1266"/>
    </location>
    <ligand>
        <name>Mg(2+)</name>
        <dbReference type="ChEBI" id="CHEBI:18420"/>
    </ligand>
</feature>
<comment type="subcellular location">
    <subcellularLocation>
        <location evidence="2">Endomembrane system</location>
    </subcellularLocation>
    <subcellularLocation>
        <location evidence="17">Endoplasmic reticulum membrane</location>
        <topology evidence="17">Single-pass membrane protein</topology>
    </subcellularLocation>
    <subcellularLocation>
        <location evidence="1 21">Membrane</location>
        <topology evidence="1 21">Multi-pass membrane protein</topology>
    </subcellularLocation>
</comment>
<evidence type="ECO:0000256" key="17">
    <source>
        <dbReference type="HAMAP-Rule" id="MF_03107"/>
    </source>
</evidence>
<sequence length="1527" mass="170329">MSDCSCCRFEDKTTHTPAHDHHSHDHHSHDHTHGHGHTHEDLDHPGVPVGSGKTALMLALCQRLRDTYSIAAVTNDIFTKEDTEFLVRNKALPEERIAAIETGGCPHAAIREDVSANMNALEILHAKFDTQLLLIESGGDNLAANYSRELGPGITQSDLLVVNKTDLAEIVGADLDVMSRDANKMRGNGPTVFAQVKNGVGMDEIISLIIDSTLLAATSALALVGLVYGTLKLASFIKMLLDVFVLKGMSLKKFGSGQGAWAVVTGATDGIGKEFANQLAKNKFNVLLVSRTASKLETAANEIASEYGVETKIFAMDFTKGDAQDFSQLGQLMSTLDVGVLVNNVGTNHDIPTSFADEDEKVINDIIEVNVKGAMKMTKLVLPYMREKRRGLILNLGSFAGLVATPYLSVYSAGKAFLSTWSQALGTELQADGVVVEHVNTYFVVSAMSKIRKPNVLVPLVKPYVTSVLAKIGLPCGADVPFTSTPYYTHGLVNWIINNVFSKTFWVNKNDAIQKDIRKRALRKREREAAAARKTLQRLMPFSNRSGGRKIRTSDSIHSDEDPLIDEELGESSLLGQRQQRQQTRGNGKQSRQPFSWQSLRPKRTYKPRTLPLHTDGYIFTYFGPLCFVLLVTISKEALDDYQRYKRDNEANSQLYQCMTMTGIHSIPSSKIRVGDMILLEKDQRVPADMVLLRTTEQNGSCFIRTDQLDGETDWKLRLAVPSLQRLATNDELQSVRGSVYADKPEKDIHNFVGTYTHIKEENGMEQVEPLGVENTMWMNTVLASGAAVGFVIYTGKDTRAVMNTNHPETKMGLIDIEINRLAKILFLVTLGISIIMVGLNGFQGLWYIYVFRFLILFSSIIPISLRVNLDMGKTVYARQIEKDDEIQGTIVRTSTLPEELGRIEYLLSDKTGTLTQNDMELKKLHMGTMSYSSDTMDEIQTHLASSFEQELGMVGISGKGRRNIAFRVRDIVQALALCHNVTPAVNSDNHITYQASSPDEVAIVKWTEHMGLALVSRDVSKIELLASATNETLTFDILNIFPFTSETKRMGIIIRDRQTREIIFYEKGADAVMAQIVQYNDWLDEECGNMARDGLRTLVVAKKKLSEEAYEDFKSRYHEAEVSLHDRNALKQAVMEGILETDLELLGLTGVEDKLQDGVKNTLEQMRNAGLKIWMLTGDKIETATCIAVSSKLVARNQNIHQVAKLKSYMEAMDEIDTLQSKTDSCLVIDGESLQLCLESCQEEFIELATRLPSYTGKRVLCIGDGGNDVSMIQAAHVGVGIVGKEGKQASLAADFSITQFSHLTKLLLWHGRNSYKRSAKLSQFVIHRGLIISVMQAVFSAMFYFAPIALYQGMLIVGYATLYTMAPVFSLVLDQDVSEDIALLYPELYKELTKGRSLSYRTFFTWLLISVYQGGAIMVLSILLFEDEFIHIVSISFTALILNELLMVALEINTWHRIMIIAEIVTMLIYIASMWLLPTYFDMNFILTGRFVWKVAVITAVSSLPLYIVKFIRRRYAPPSYTKLI</sequence>
<evidence type="ECO:0000256" key="21">
    <source>
        <dbReference type="RuleBase" id="RU362033"/>
    </source>
</evidence>
<dbReference type="Gene3D" id="3.40.50.720">
    <property type="entry name" value="NAD(P)-binding Rossmann-like Domain"/>
    <property type="match status" value="1"/>
</dbReference>
<feature type="binding site" evidence="19">
    <location>
        <position position="910"/>
    </location>
    <ligand>
        <name>ATP</name>
        <dbReference type="ChEBI" id="CHEBI:30616"/>
    </ligand>
</feature>
<feature type="active site" description="Proton acceptor" evidence="17">
    <location>
        <position position="411"/>
    </location>
</feature>
<feature type="binding site" evidence="19">
    <location>
        <position position="1180"/>
    </location>
    <ligand>
        <name>ATP</name>
        <dbReference type="ChEBI" id="CHEBI:30616"/>
    </ligand>
</feature>
<comment type="similarity">
    <text evidence="4 21">Belongs to the cation transport ATPase (P-type) (TC 3.A.3) family. Type IV subfamily.</text>
</comment>
<dbReference type="OrthoDB" id="377733at2759"/>
<dbReference type="Pfam" id="PF16212">
    <property type="entry name" value="PhoLip_ATPase_C"/>
    <property type="match status" value="1"/>
</dbReference>
<feature type="binding site" evidence="20">
    <location>
        <position position="1270"/>
    </location>
    <ligand>
        <name>Mg(2+)</name>
        <dbReference type="ChEBI" id="CHEBI:18420"/>
    </ligand>
</feature>
<feature type="region of interest" description="Disordered" evidence="22">
    <location>
        <begin position="15"/>
        <end position="48"/>
    </location>
</feature>
<dbReference type="InterPro" id="IPR027417">
    <property type="entry name" value="P-loop_NTPase"/>
</dbReference>
<dbReference type="EMBL" id="LT549931">
    <property type="protein sequence ID" value="SAL94750.1"/>
    <property type="molecule type" value="Genomic_DNA"/>
</dbReference>
<dbReference type="GO" id="GO:0005886">
    <property type="term" value="C:plasma membrane"/>
    <property type="evidence" value="ECO:0007669"/>
    <property type="project" value="TreeGrafter"/>
</dbReference>
<feature type="transmembrane region" description="Helical" evidence="21">
    <location>
        <begin position="777"/>
        <end position="796"/>
    </location>
</feature>
<dbReference type="Proteomes" id="UP000078561">
    <property type="component" value="Unassembled WGS sequence"/>
</dbReference>
<dbReference type="PANTHER" id="PTHR24092">
    <property type="entry name" value="PROBABLE PHOSPHOLIPID-TRANSPORTING ATPASE"/>
    <property type="match status" value="1"/>
</dbReference>
<feature type="binding site" evidence="19">
    <location>
        <position position="1097"/>
    </location>
    <ligand>
        <name>ATP</name>
        <dbReference type="ChEBI" id="CHEBI:30616"/>
    </ligand>
</feature>
<feature type="binding site" evidence="19">
    <location>
        <position position="1001"/>
    </location>
    <ligand>
        <name>ATP</name>
        <dbReference type="ChEBI" id="CHEBI:30616"/>
    </ligand>
</feature>
<dbReference type="SUPFAM" id="SSF81653">
    <property type="entry name" value="Calcium ATPase, transduction domain A"/>
    <property type="match status" value="1"/>
</dbReference>
<dbReference type="InterPro" id="IPR006539">
    <property type="entry name" value="P-type_ATPase_IV"/>
</dbReference>
<dbReference type="GO" id="GO:0141040">
    <property type="term" value="F:very-long-chain 3-oxoacyl-CoA reductase activity"/>
    <property type="evidence" value="ECO:0007669"/>
    <property type="project" value="UniProtKB-EC"/>
</dbReference>
<reference evidence="26" key="1">
    <citation type="submission" date="2016-04" db="EMBL/GenBank/DDBJ databases">
        <authorList>
            <person name="Evans L.H."/>
            <person name="Alamgir A."/>
            <person name="Owens N."/>
            <person name="Weber N.D."/>
            <person name="Virtaneva K."/>
            <person name="Barbian K."/>
            <person name="Babar A."/>
            <person name="Rosenke K."/>
        </authorList>
    </citation>
    <scope>NUCLEOTIDE SEQUENCE [LARGE SCALE GENOMIC DNA]</scope>
    <source>
        <strain evidence="26">CBS 101.48</strain>
    </source>
</reference>
<dbReference type="GO" id="GO:0005802">
    <property type="term" value="C:trans-Golgi network"/>
    <property type="evidence" value="ECO:0007669"/>
    <property type="project" value="TreeGrafter"/>
</dbReference>
<dbReference type="InterPro" id="IPR036412">
    <property type="entry name" value="HAD-like_sf"/>
</dbReference>
<evidence type="ECO:0000256" key="14">
    <source>
        <dbReference type="ARBA" id="ARBA00023136"/>
    </source>
</evidence>
<evidence type="ECO:0000256" key="3">
    <source>
        <dbReference type="ARBA" id="ARBA00005194"/>
    </source>
</evidence>
<comment type="similarity">
    <text evidence="17">Belongs to the short-chain dehydrogenases/reductases (SDR) family.</text>
</comment>
<dbReference type="GO" id="GO:0006890">
    <property type="term" value="P:retrograde vesicle-mediated transport, Golgi to endoplasmic reticulum"/>
    <property type="evidence" value="ECO:0007669"/>
    <property type="project" value="TreeGrafter"/>
</dbReference>
<keyword evidence="27" id="KW-1185">Reference proteome</keyword>
<feature type="transmembrane region" description="Helical" evidence="21">
    <location>
        <begin position="1405"/>
        <end position="1425"/>
    </location>
</feature>
<dbReference type="GO" id="GO:0030497">
    <property type="term" value="P:fatty acid elongation"/>
    <property type="evidence" value="ECO:0007669"/>
    <property type="project" value="UniProtKB-UniRule"/>
</dbReference>
<feature type="domain" description="CobW/HypB/UreG nucleotide-binding" evidence="24">
    <location>
        <begin position="48"/>
        <end position="144"/>
    </location>
</feature>
<dbReference type="InterPro" id="IPR023299">
    <property type="entry name" value="ATPase_P-typ_cyto_dom_N"/>
</dbReference>
<comment type="function">
    <text evidence="17">Component of the microsomal membrane bound fatty acid elongation system, which produces the 26-carbon very long-chain fatty acids (VLCFA) from palmitate. Catalyzes the reduction of the 3-ketoacyl-CoA intermediate that is formed in each cycle of fatty acid elongation. VLCFAs serve as precursors for ceramide and sphingolipids.</text>
</comment>
<keyword evidence="17" id="KW-0560">Oxidoreductase</keyword>
<dbReference type="InterPro" id="IPR020904">
    <property type="entry name" value="Sc_DH/Rdtase_CS"/>
</dbReference>
<dbReference type="GO" id="GO:0045332">
    <property type="term" value="P:phospholipid translocation"/>
    <property type="evidence" value="ECO:0007669"/>
    <property type="project" value="TreeGrafter"/>
</dbReference>
<dbReference type="GO" id="GO:0005524">
    <property type="term" value="F:ATP binding"/>
    <property type="evidence" value="ECO:0007669"/>
    <property type="project" value="UniProtKB-UniRule"/>
</dbReference>
<dbReference type="PANTHER" id="PTHR24092:SF5">
    <property type="entry name" value="PHOSPHOLIPID-TRANSPORTING ATPASE"/>
    <property type="match status" value="1"/>
</dbReference>
<dbReference type="InterPro" id="IPR023298">
    <property type="entry name" value="ATPase_P-typ_TM_dom_sf"/>
</dbReference>
<dbReference type="SUPFAM" id="SSF52540">
    <property type="entry name" value="P-loop containing nucleoside triphosphate hydrolases"/>
    <property type="match status" value="1"/>
</dbReference>
<evidence type="ECO:0000259" key="25">
    <source>
        <dbReference type="Pfam" id="PF16212"/>
    </source>
</evidence>
<comment type="pathway">
    <text evidence="3">Lipid metabolism; fatty acid biosynthesis.</text>
</comment>
<protein>
    <recommendedName>
        <fullName evidence="17">Very-long-chain 3-oxoacyl-CoA reductase</fullName>
        <ecNumber evidence="17">1.1.1.330</ecNumber>
    </recommendedName>
    <alternativeName>
        <fullName evidence="17">3-ketoacyl-CoA reductase</fullName>
        <shortName evidence="17">3-ketoreductase</shortName>
        <shortName evidence="17">KAR</shortName>
    </alternativeName>
    <alternativeName>
        <fullName evidence="17">Microsomal beta-keto-reductase</fullName>
    </alternativeName>
</protein>
<feature type="region of interest" description="Disordered" evidence="22">
    <location>
        <begin position="570"/>
        <end position="601"/>
    </location>
</feature>
<comment type="catalytic activity">
    <reaction evidence="17">
        <text>a very-long-chain (3R)-3-hydroxyacyl-CoA + NADP(+) = a very-long-chain 3-oxoacyl-CoA + NADPH + H(+)</text>
        <dbReference type="Rhea" id="RHEA:48680"/>
        <dbReference type="ChEBI" id="CHEBI:15378"/>
        <dbReference type="ChEBI" id="CHEBI:57783"/>
        <dbReference type="ChEBI" id="CHEBI:58349"/>
        <dbReference type="ChEBI" id="CHEBI:85440"/>
        <dbReference type="ChEBI" id="CHEBI:90725"/>
        <dbReference type="EC" id="1.1.1.330"/>
    </reaction>
</comment>
<keyword evidence="12 21" id="KW-1278">Translocase</keyword>
<dbReference type="InterPro" id="IPR027533">
    <property type="entry name" value="3_ketoreductase_fungal"/>
</dbReference>
<dbReference type="SUPFAM" id="SSF56784">
    <property type="entry name" value="HAD-like"/>
    <property type="match status" value="1"/>
</dbReference>
<dbReference type="GO" id="GO:0000287">
    <property type="term" value="F:magnesium ion binding"/>
    <property type="evidence" value="ECO:0007669"/>
    <property type="project" value="UniProtKB-UniRule"/>
</dbReference>
<keyword evidence="11 17" id="KW-0521">NADP</keyword>
<evidence type="ECO:0000256" key="18">
    <source>
        <dbReference type="PIRSR" id="PIRSR606539-1"/>
    </source>
</evidence>
<dbReference type="NCBIfam" id="TIGR01652">
    <property type="entry name" value="ATPase-Plipid"/>
    <property type="match status" value="1"/>
</dbReference>
<feature type="domain" description="CobW/HypB/UreG nucleotide-binding" evidence="24">
    <location>
        <begin position="147"/>
        <end position="191"/>
    </location>
</feature>
<keyword evidence="13 17" id="KW-1133">Transmembrane helix</keyword>
<keyword evidence="17" id="KW-0276">Fatty acid metabolism</keyword>
<dbReference type="SUPFAM" id="SSF81665">
    <property type="entry name" value="Calcium ATPase, transmembrane domain M"/>
    <property type="match status" value="1"/>
</dbReference>
<evidence type="ECO:0000256" key="20">
    <source>
        <dbReference type="PIRSR" id="PIRSR606539-3"/>
    </source>
</evidence>
<dbReference type="CDD" id="cd05356">
    <property type="entry name" value="17beta-HSD1_like_SDR_c"/>
    <property type="match status" value="1"/>
</dbReference>
<dbReference type="InterPro" id="IPR059000">
    <property type="entry name" value="ATPase_P-type_domA"/>
</dbReference>
<feature type="binding site" evidence="19">
    <location>
        <position position="912"/>
    </location>
    <ligand>
        <name>ATP</name>
        <dbReference type="ChEBI" id="CHEBI:30616"/>
    </ligand>
</feature>
<keyword evidence="17" id="KW-0443">Lipid metabolism</keyword>
<evidence type="ECO:0000256" key="16">
    <source>
        <dbReference type="ARBA" id="ARBA00049128"/>
    </source>
</evidence>
<feature type="transmembrane region" description="Helical" evidence="21">
    <location>
        <begin position="392"/>
        <end position="410"/>
    </location>
</feature>
<feature type="transmembrane region" description="Helical" evidence="21">
    <location>
        <begin position="1327"/>
        <end position="1347"/>
    </location>
</feature>
<evidence type="ECO:0000259" key="24">
    <source>
        <dbReference type="Pfam" id="PF02492"/>
    </source>
</evidence>
<keyword evidence="9 19" id="KW-0067">ATP-binding</keyword>
<dbReference type="SUPFAM" id="SSF81660">
    <property type="entry name" value="Metal cation-transporting ATPase, ATP-binding domain N"/>
    <property type="match status" value="1"/>
</dbReference>
<dbReference type="InterPro" id="IPR002347">
    <property type="entry name" value="SDR_fam"/>
</dbReference>
<evidence type="ECO:0000256" key="5">
    <source>
        <dbReference type="ARBA" id="ARBA00022692"/>
    </source>
</evidence>
<gene>
    <name evidence="26" type="primary">ABSGL_00036.1 scaffold 129</name>
</gene>
<dbReference type="GO" id="GO:0140326">
    <property type="term" value="F:ATPase-coupled intramembrane lipid transporter activity"/>
    <property type="evidence" value="ECO:0007669"/>
    <property type="project" value="UniProtKB-EC"/>
</dbReference>
<feature type="binding site" evidence="19">
    <location>
        <position position="1179"/>
    </location>
    <ligand>
        <name>ATP</name>
        <dbReference type="ChEBI" id="CHEBI:30616"/>
    </ligand>
</feature>
<dbReference type="PROSITE" id="PS00154">
    <property type="entry name" value="ATPASE_E1_E2"/>
    <property type="match status" value="1"/>
</dbReference>
<dbReference type="GO" id="GO:0006897">
    <property type="term" value="P:endocytosis"/>
    <property type="evidence" value="ECO:0007669"/>
    <property type="project" value="TreeGrafter"/>
</dbReference>
<dbReference type="HAMAP" id="MF_03107">
    <property type="entry name" value="3_ketoreductase"/>
    <property type="match status" value="1"/>
</dbReference>
<feature type="transmembrane region" description="Helical" evidence="21">
    <location>
        <begin position="1431"/>
        <end position="1448"/>
    </location>
</feature>
<feature type="binding site" evidence="19">
    <location>
        <position position="911"/>
    </location>
    <ligand>
        <name>ATP</name>
        <dbReference type="ChEBI" id="CHEBI:30616"/>
    </ligand>
</feature>
<dbReference type="FunFam" id="3.40.1110.10:FF:000097">
    <property type="entry name" value="Phospholipid-transporting ATPase"/>
    <property type="match status" value="1"/>
</dbReference>
<keyword evidence="5 17" id="KW-0812">Transmembrane</keyword>
<feature type="binding site" evidence="17">
    <location>
        <position position="398"/>
    </location>
    <ligand>
        <name>substrate</name>
    </ligand>
</feature>
<dbReference type="InterPro" id="IPR036291">
    <property type="entry name" value="NAD(P)-bd_dom_sf"/>
</dbReference>
<name>A0A163IPU8_ABSGL</name>
<dbReference type="EC" id="1.1.1.330" evidence="17"/>
<dbReference type="InParanoid" id="A0A163IPU8"/>
<feature type="transmembrane region" description="Helical" evidence="21">
    <location>
        <begin position="205"/>
        <end position="231"/>
    </location>
</feature>
<evidence type="ECO:0000256" key="4">
    <source>
        <dbReference type="ARBA" id="ARBA00008109"/>
    </source>
</evidence>
<dbReference type="FunCoup" id="A0A163IPU8">
    <property type="interactions" value="287"/>
</dbReference>
<dbReference type="GO" id="GO:0005768">
    <property type="term" value="C:endosome"/>
    <property type="evidence" value="ECO:0007669"/>
    <property type="project" value="TreeGrafter"/>
</dbReference>
<feature type="region of interest" description="Disordered" evidence="22">
    <location>
        <begin position="543"/>
        <end position="562"/>
    </location>
</feature>
<evidence type="ECO:0000256" key="6">
    <source>
        <dbReference type="ARBA" id="ARBA00022723"/>
    </source>
</evidence>
<evidence type="ECO:0000313" key="27">
    <source>
        <dbReference type="Proteomes" id="UP000078561"/>
    </source>
</evidence>
<dbReference type="InterPro" id="IPR018303">
    <property type="entry name" value="ATPase_P-typ_P_site"/>
</dbReference>
<evidence type="ECO:0000256" key="2">
    <source>
        <dbReference type="ARBA" id="ARBA00004308"/>
    </source>
</evidence>
<feature type="domain" description="P-type ATPase C-terminal" evidence="25">
    <location>
        <begin position="1293"/>
        <end position="1520"/>
    </location>
</feature>
<dbReference type="Pfam" id="PF02492">
    <property type="entry name" value="cobW"/>
    <property type="match status" value="2"/>
</dbReference>
<comment type="cofactor">
    <cofactor evidence="20">
        <name>Mg(2+)</name>
        <dbReference type="ChEBI" id="CHEBI:18420"/>
    </cofactor>
</comment>
<dbReference type="InterPro" id="IPR001757">
    <property type="entry name" value="P_typ_ATPase"/>
</dbReference>
<evidence type="ECO:0000256" key="15">
    <source>
        <dbReference type="ARBA" id="ARBA00034036"/>
    </source>
</evidence>